<evidence type="ECO:0000313" key="1">
    <source>
        <dbReference type="EMBL" id="XCJ70885.1"/>
    </source>
</evidence>
<reference evidence="1" key="1">
    <citation type="submission" date="2024-06" db="EMBL/GenBank/DDBJ databases">
        <title>Streptomyces sp. strain HUAS MG91 genome sequences.</title>
        <authorList>
            <person name="Mo P."/>
        </authorList>
    </citation>
    <scope>NUCLEOTIDE SEQUENCE</scope>
    <source>
        <strain evidence="1">HUAS MG91</strain>
    </source>
</reference>
<dbReference type="RefSeq" id="WP_353942518.1">
    <property type="nucleotide sequence ID" value="NZ_CP159534.1"/>
</dbReference>
<dbReference type="InterPro" id="IPR024064">
    <property type="entry name" value="FdhE-like_sf"/>
</dbReference>
<gene>
    <name evidence="1" type="ORF">ABII15_13285</name>
</gene>
<dbReference type="KEGG" id="stac:ABII15_13285"/>
<sequence length="76" mass="7672">MPASINEEADRLLGATAISAEPPSAAAPEVLAQDLASRGTRVLLNCPSCGSSHVAQMLGDNGGVSYVCTACGHSWS</sequence>
<dbReference type="AlphaFoldDB" id="A0AAU8ISU5"/>
<protein>
    <submittedName>
        <fullName evidence="1">Uncharacterized protein</fullName>
    </submittedName>
</protein>
<dbReference type="SUPFAM" id="SSF144020">
    <property type="entry name" value="FdhE-like"/>
    <property type="match status" value="1"/>
</dbReference>
<accession>A0AAU8ISU5</accession>
<dbReference type="EMBL" id="CP159534">
    <property type="protein sequence ID" value="XCJ70885.1"/>
    <property type="molecule type" value="Genomic_DNA"/>
</dbReference>
<organism evidence="1">
    <name type="scientific">Streptomyces tabacisoli</name>
    <dbReference type="NCBI Taxonomy" id="3156398"/>
    <lineage>
        <taxon>Bacteria</taxon>
        <taxon>Bacillati</taxon>
        <taxon>Actinomycetota</taxon>
        <taxon>Actinomycetes</taxon>
        <taxon>Kitasatosporales</taxon>
        <taxon>Streptomycetaceae</taxon>
        <taxon>Streptomyces</taxon>
    </lineage>
</organism>
<proteinExistence type="predicted"/>
<name>A0AAU8ISU5_9ACTN</name>